<evidence type="ECO:0000256" key="1">
    <source>
        <dbReference type="SAM" id="MobiDB-lite"/>
    </source>
</evidence>
<dbReference type="RefSeq" id="WP_253833105.1">
    <property type="nucleotide sequence ID" value="NZ_JAMTCS010000002.1"/>
</dbReference>
<comment type="caution">
    <text evidence="3">The sequence shown here is derived from an EMBL/GenBank/DDBJ whole genome shotgun (WGS) entry which is preliminary data.</text>
</comment>
<evidence type="ECO:0000313" key="4">
    <source>
        <dbReference type="Proteomes" id="UP001139493"/>
    </source>
</evidence>
<name>A0A9X2FY62_9MICO</name>
<accession>A0A9X2FY62</accession>
<gene>
    <name evidence="3" type="ORF">APR03_000846</name>
</gene>
<keyword evidence="2" id="KW-0472">Membrane</keyword>
<protein>
    <submittedName>
        <fullName evidence="3">Uncharacterized protein</fullName>
    </submittedName>
</protein>
<proteinExistence type="predicted"/>
<dbReference type="EMBL" id="JAMTCS010000002">
    <property type="protein sequence ID" value="MCP2263515.1"/>
    <property type="molecule type" value="Genomic_DNA"/>
</dbReference>
<keyword evidence="2" id="KW-0812">Transmembrane</keyword>
<organism evidence="3 4">
    <name type="scientific">Promicromonospora thailandica</name>
    <dbReference type="NCBI Taxonomy" id="765201"/>
    <lineage>
        <taxon>Bacteria</taxon>
        <taxon>Bacillati</taxon>
        <taxon>Actinomycetota</taxon>
        <taxon>Actinomycetes</taxon>
        <taxon>Micrococcales</taxon>
        <taxon>Promicromonosporaceae</taxon>
        <taxon>Promicromonospora</taxon>
    </lineage>
</organism>
<dbReference type="Proteomes" id="UP001139493">
    <property type="component" value="Unassembled WGS sequence"/>
</dbReference>
<feature type="region of interest" description="Disordered" evidence="1">
    <location>
        <begin position="76"/>
        <end position="103"/>
    </location>
</feature>
<keyword evidence="2" id="KW-1133">Transmembrane helix</keyword>
<keyword evidence="4" id="KW-1185">Reference proteome</keyword>
<evidence type="ECO:0000256" key="2">
    <source>
        <dbReference type="SAM" id="Phobius"/>
    </source>
</evidence>
<reference evidence="3" key="1">
    <citation type="submission" date="2022-06" db="EMBL/GenBank/DDBJ databases">
        <title>Genomic Encyclopedia of Archaeal and Bacterial Type Strains, Phase II (KMG-II): from individual species to whole genera.</title>
        <authorList>
            <person name="Goeker M."/>
        </authorList>
    </citation>
    <scope>NUCLEOTIDE SEQUENCE</scope>
    <source>
        <strain evidence="3">DSM 26652</strain>
    </source>
</reference>
<sequence>MSHDDLNNDFLSGALRGAADAMPGGEVDDLNVSFGVVRDRVRRRRAVKVGGLAGASLAVAGVLAFGVTQSPVWNTTEPVLPGDPSTSASADPAPTGPPATSVITDGYAPQWIADLGLGLECGMPVEDLTTTADGWTAAAGGDLYGRTSDQGGDAVPSRHMAATVEGGALDVPPVLVWSQDGQVVDLGSNVFGGSTPAEPLLGGGDGTVQAESGAYTTCAPSQGDAGDEYQTPLPQGDYEVRVVAFPQVDGGWGAVVSDPVAVRLDADGAHTPTGTRGGAATIEIPGPADGEITRFELDRTTAWATAGQTWRGYSSDAPMQVVGACESSDPQDVLPLEVVLPSTGDVLVTAQLTCDGEETTEPLGVLSGGENALDLRLVDVSDGTARAWVSLQPAASDDSAGACSAEGTDLRWDPARSPGAAAGATAEALVNAALACDSAQLVERANQDGTEVMFGETVDQMFALPDTDTQRYRTLVALLAGTTGAVDSDTGDVRWPRVATPEFRDDDAAWQEVVDAGLLTQEDADAQRADDVFGYTGMTIAIGADGTWLYYTPTD</sequence>
<feature type="transmembrane region" description="Helical" evidence="2">
    <location>
        <begin position="46"/>
        <end position="67"/>
    </location>
</feature>
<evidence type="ECO:0000313" key="3">
    <source>
        <dbReference type="EMBL" id="MCP2263515.1"/>
    </source>
</evidence>
<dbReference type="AlphaFoldDB" id="A0A9X2FY62"/>